<evidence type="ECO:0000256" key="6">
    <source>
        <dbReference type="ARBA" id="ARBA00023054"/>
    </source>
</evidence>
<keyword evidence="9" id="KW-1185">Reference proteome</keyword>
<evidence type="ECO:0000256" key="2">
    <source>
        <dbReference type="ARBA" id="ARBA00009150"/>
    </source>
</evidence>
<dbReference type="Pfam" id="PF07928">
    <property type="entry name" value="Vps54"/>
    <property type="match status" value="1"/>
</dbReference>
<accession>A0AA85JP98</accession>
<dbReference type="InterPro" id="IPR039745">
    <property type="entry name" value="Vps54"/>
</dbReference>
<dbReference type="Gene3D" id="1.20.1280.130">
    <property type="match status" value="1"/>
</dbReference>
<feature type="compositionally biased region" description="Low complexity" evidence="7">
    <location>
        <begin position="175"/>
        <end position="185"/>
    </location>
</feature>
<dbReference type="PANTHER" id="PTHR12965">
    <property type="entry name" value="VACUOLAR PROTEIN SORTING 54"/>
    <property type="match status" value="1"/>
</dbReference>
<keyword evidence="4" id="KW-0653">Protein transport</keyword>
<keyword evidence="6" id="KW-0175">Coiled coil</keyword>
<dbReference type="InterPro" id="IPR012501">
    <property type="entry name" value="Vps54_C"/>
</dbReference>
<feature type="domain" description="Vacuolar protein sorting-associated protein 54 C-terminal" evidence="8">
    <location>
        <begin position="263"/>
        <end position="419"/>
    </location>
</feature>
<comment type="subcellular location">
    <subcellularLocation>
        <location evidence="1">Golgi apparatus</location>
        <location evidence="1">trans-Golgi network</location>
    </subcellularLocation>
</comment>
<evidence type="ECO:0000313" key="10">
    <source>
        <dbReference type="WBParaSite" id="TREG1_33430.1"/>
    </source>
</evidence>
<dbReference type="PANTHER" id="PTHR12965:SF0">
    <property type="entry name" value="VACUOLAR PROTEIN SORTING-ASSOCIATED PROTEIN 54"/>
    <property type="match status" value="1"/>
</dbReference>
<reference evidence="10" key="2">
    <citation type="submission" date="2023-11" db="UniProtKB">
        <authorList>
            <consortium name="WormBaseParasite"/>
        </authorList>
    </citation>
    <scope>IDENTIFICATION</scope>
</reference>
<dbReference type="GO" id="GO:0006896">
    <property type="term" value="P:Golgi to vacuole transport"/>
    <property type="evidence" value="ECO:0007669"/>
    <property type="project" value="TreeGrafter"/>
</dbReference>
<dbReference type="GO" id="GO:0019905">
    <property type="term" value="F:syntaxin binding"/>
    <property type="evidence" value="ECO:0007669"/>
    <property type="project" value="TreeGrafter"/>
</dbReference>
<keyword evidence="3" id="KW-0813">Transport</keyword>
<evidence type="ECO:0000256" key="3">
    <source>
        <dbReference type="ARBA" id="ARBA00022448"/>
    </source>
</evidence>
<name>A0AA85JP98_TRIRE</name>
<evidence type="ECO:0000259" key="8">
    <source>
        <dbReference type="Pfam" id="PF07928"/>
    </source>
</evidence>
<evidence type="ECO:0000313" key="9">
    <source>
        <dbReference type="Proteomes" id="UP000050795"/>
    </source>
</evidence>
<organism evidence="9 10">
    <name type="scientific">Trichobilharzia regenti</name>
    <name type="common">Nasal bird schistosome</name>
    <dbReference type="NCBI Taxonomy" id="157069"/>
    <lineage>
        <taxon>Eukaryota</taxon>
        <taxon>Metazoa</taxon>
        <taxon>Spiralia</taxon>
        <taxon>Lophotrochozoa</taxon>
        <taxon>Platyhelminthes</taxon>
        <taxon>Trematoda</taxon>
        <taxon>Digenea</taxon>
        <taxon>Strigeidida</taxon>
        <taxon>Schistosomatoidea</taxon>
        <taxon>Schistosomatidae</taxon>
        <taxon>Trichobilharzia</taxon>
    </lineage>
</organism>
<dbReference type="GO" id="GO:0042147">
    <property type="term" value="P:retrograde transport, endosome to Golgi"/>
    <property type="evidence" value="ECO:0007669"/>
    <property type="project" value="InterPro"/>
</dbReference>
<dbReference type="AlphaFoldDB" id="A0AA85JP98"/>
<keyword evidence="5" id="KW-0333">Golgi apparatus</keyword>
<dbReference type="GO" id="GO:0005829">
    <property type="term" value="C:cytosol"/>
    <property type="evidence" value="ECO:0007669"/>
    <property type="project" value="GOC"/>
</dbReference>
<feature type="compositionally biased region" description="Polar residues" evidence="7">
    <location>
        <begin position="155"/>
        <end position="168"/>
    </location>
</feature>
<dbReference type="Proteomes" id="UP000050795">
    <property type="component" value="Unassembled WGS sequence"/>
</dbReference>
<evidence type="ECO:0000256" key="1">
    <source>
        <dbReference type="ARBA" id="ARBA00004601"/>
    </source>
</evidence>
<protein>
    <recommendedName>
        <fullName evidence="8">Vacuolar protein sorting-associated protein 54 C-terminal domain-containing protein</fullName>
    </recommendedName>
</protein>
<reference evidence="9" key="1">
    <citation type="submission" date="2022-06" db="EMBL/GenBank/DDBJ databases">
        <authorList>
            <person name="Berger JAMES D."/>
            <person name="Berger JAMES D."/>
        </authorList>
    </citation>
    <scope>NUCLEOTIDE SEQUENCE [LARGE SCALE GENOMIC DNA]</scope>
</reference>
<dbReference type="GO" id="GO:0015031">
    <property type="term" value="P:protein transport"/>
    <property type="evidence" value="ECO:0007669"/>
    <property type="project" value="UniProtKB-KW"/>
</dbReference>
<comment type="similarity">
    <text evidence="2">Belongs to the VPS54 family.</text>
</comment>
<evidence type="ECO:0000256" key="5">
    <source>
        <dbReference type="ARBA" id="ARBA00023034"/>
    </source>
</evidence>
<evidence type="ECO:0000256" key="7">
    <source>
        <dbReference type="SAM" id="MobiDB-lite"/>
    </source>
</evidence>
<proteinExistence type="inferred from homology"/>
<dbReference type="GO" id="GO:0000938">
    <property type="term" value="C:GARP complex"/>
    <property type="evidence" value="ECO:0007669"/>
    <property type="project" value="InterPro"/>
</dbReference>
<sequence>MHETLWDTANTSQRRLTSLVSSRFRLGSSNPVESRLTTATTTTTTPVAAALSTTTTNNVSSGNSPNPQKRLSTTTLITSASVDIGSTTGFGEYAFDKVKWCDFRELVKLLSTFQVYVLRAWLRFSDIPVETIIGPQLESAKNSLQHSGTILSSVKNCDPNSTQKSLVRSNRGDTNNKSNLTTTNNGYTSNDQYISSSLQSDLVLRNLVVNMIKLIIDCFHREKCEKLNNLLDQERWQAATYENKAKLQNETVRTQNHLFLNGEQYIIVGTVVLLLPMINAYIKLDEKLPCQPLATEFVLDRLTDLLNHFNSRTCQLVLGAEACEKVDLQRISAKNLALTLRSLQLIINFLPCIRLSLERISKLDFRKISVNEDNFLLTSLYQSNQGLSRNTVNGLDHIEILLKEHIENLLQKLVELLSDPIGPTLSTWYGRPPIPSKEMNEICRNLSKLTGMTGHVLPAKILTSILLRVHNELKVHLRHRISELGIIADGGPQQSLVDSEMLHYIDHLQSLTPQLNKFVDDCSDIWPSYGE</sequence>
<feature type="region of interest" description="Disordered" evidence="7">
    <location>
        <begin position="155"/>
        <end position="185"/>
    </location>
</feature>
<dbReference type="WBParaSite" id="TREG1_33430.1">
    <property type="protein sequence ID" value="TREG1_33430.1"/>
    <property type="gene ID" value="TREG1_33430"/>
</dbReference>
<evidence type="ECO:0000256" key="4">
    <source>
        <dbReference type="ARBA" id="ARBA00022927"/>
    </source>
</evidence>